<dbReference type="InterPro" id="IPR003658">
    <property type="entry name" value="Anti-sigma_ant"/>
</dbReference>
<comment type="caution">
    <text evidence="4">The sequence shown here is derived from an EMBL/GenBank/DDBJ whole genome shotgun (WGS) entry which is preliminary data.</text>
</comment>
<proteinExistence type="inferred from homology"/>
<accession>A0A4Q7JC66</accession>
<dbReference type="InterPro" id="IPR036513">
    <property type="entry name" value="STAS_dom_sf"/>
</dbReference>
<evidence type="ECO:0000259" key="3">
    <source>
        <dbReference type="PROSITE" id="PS50801"/>
    </source>
</evidence>
<dbReference type="InterPro" id="IPR058548">
    <property type="entry name" value="MlaB-like_STAS"/>
</dbReference>
<dbReference type="NCBIfam" id="TIGR00377">
    <property type="entry name" value="ant_ant_sig"/>
    <property type="match status" value="1"/>
</dbReference>
<evidence type="ECO:0000313" key="5">
    <source>
        <dbReference type="Proteomes" id="UP000292003"/>
    </source>
</evidence>
<name>A0A4Q7JC66_9PSEU</name>
<dbReference type="CDD" id="cd07043">
    <property type="entry name" value="STAS_anti-anti-sigma_factors"/>
    <property type="match status" value="1"/>
</dbReference>
<evidence type="ECO:0000313" key="4">
    <source>
        <dbReference type="EMBL" id="RZQ63884.1"/>
    </source>
</evidence>
<dbReference type="AlphaFoldDB" id="A0A4Q7JC66"/>
<comment type="similarity">
    <text evidence="1 2">Belongs to the anti-sigma-factor antagonist family.</text>
</comment>
<dbReference type="GO" id="GO:0043856">
    <property type="term" value="F:anti-sigma factor antagonist activity"/>
    <property type="evidence" value="ECO:0007669"/>
    <property type="project" value="InterPro"/>
</dbReference>
<reference evidence="4 5" key="1">
    <citation type="submission" date="2019-02" db="EMBL/GenBank/DDBJ databases">
        <title>Draft genome sequence of Amycolatopsis sp. 8-3EHSu isolated from roots of Suaeda maritima.</title>
        <authorList>
            <person name="Duangmal K."/>
            <person name="Chantavorakit T."/>
        </authorList>
    </citation>
    <scope>NUCLEOTIDE SEQUENCE [LARGE SCALE GENOMIC DNA]</scope>
    <source>
        <strain evidence="4 5">8-3EHSu</strain>
    </source>
</reference>
<dbReference type="PANTHER" id="PTHR33495:SF2">
    <property type="entry name" value="ANTI-SIGMA FACTOR ANTAGONIST TM_1081-RELATED"/>
    <property type="match status" value="1"/>
</dbReference>
<dbReference type="SUPFAM" id="SSF52091">
    <property type="entry name" value="SpoIIaa-like"/>
    <property type="match status" value="1"/>
</dbReference>
<sequence>MPPVRGLSRHAARRTVEFLVQHAARSVDNPLGRDGQHQVAVRAAGSEGCDMTSEPPQFRLTVRWADHHTAVIDVAGEVDMVTAPRLWQLLSCRLRGTSRSVLVDLSAVRFLAAAGLGVLVRAQQLAGATGISLYVVTGSSHPVLRALEATGLRSTLSVVRSADEVPANDLVDLSTAL</sequence>
<dbReference type="InterPro" id="IPR002645">
    <property type="entry name" value="STAS_dom"/>
</dbReference>
<evidence type="ECO:0000256" key="2">
    <source>
        <dbReference type="RuleBase" id="RU003749"/>
    </source>
</evidence>
<protein>
    <recommendedName>
        <fullName evidence="2">Anti-sigma factor antagonist</fullName>
    </recommendedName>
</protein>
<keyword evidence="5" id="KW-1185">Reference proteome</keyword>
<dbReference type="PANTHER" id="PTHR33495">
    <property type="entry name" value="ANTI-SIGMA FACTOR ANTAGONIST TM_1081-RELATED-RELATED"/>
    <property type="match status" value="1"/>
</dbReference>
<dbReference type="Pfam" id="PF13466">
    <property type="entry name" value="STAS_2"/>
    <property type="match status" value="1"/>
</dbReference>
<gene>
    <name evidence="4" type="ORF">EWH70_12085</name>
</gene>
<dbReference type="Proteomes" id="UP000292003">
    <property type="component" value="Unassembled WGS sequence"/>
</dbReference>
<dbReference type="Gene3D" id="3.30.750.24">
    <property type="entry name" value="STAS domain"/>
    <property type="match status" value="1"/>
</dbReference>
<organism evidence="4 5">
    <name type="scientific">Amycolatopsis suaedae</name>
    <dbReference type="NCBI Taxonomy" id="2510978"/>
    <lineage>
        <taxon>Bacteria</taxon>
        <taxon>Bacillati</taxon>
        <taxon>Actinomycetota</taxon>
        <taxon>Actinomycetes</taxon>
        <taxon>Pseudonocardiales</taxon>
        <taxon>Pseudonocardiaceae</taxon>
        <taxon>Amycolatopsis</taxon>
    </lineage>
</organism>
<dbReference type="PROSITE" id="PS50801">
    <property type="entry name" value="STAS"/>
    <property type="match status" value="1"/>
</dbReference>
<dbReference type="EMBL" id="SFCC01000005">
    <property type="protein sequence ID" value="RZQ63884.1"/>
    <property type="molecule type" value="Genomic_DNA"/>
</dbReference>
<dbReference type="OrthoDB" id="3690201at2"/>
<feature type="domain" description="STAS" evidence="3">
    <location>
        <begin position="71"/>
        <end position="177"/>
    </location>
</feature>
<evidence type="ECO:0000256" key="1">
    <source>
        <dbReference type="ARBA" id="ARBA00009013"/>
    </source>
</evidence>